<proteinExistence type="predicted"/>
<dbReference type="STRING" id="293826.Amet_1866"/>
<gene>
    <name evidence="2" type="ordered locus">Amet_1866</name>
</gene>
<evidence type="ECO:0000256" key="1">
    <source>
        <dbReference type="SAM" id="Phobius"/>
    </source>
</evidence>
<dbReference type="HOGENOM" id="CLU_1486094_0_0_9"/>
<sequence>MFYTLATTLGTLFILQGLILLTRRKFMVRREYDGVFYAFITILSPIILLNKMGYETRLIFIGILPFIVFVIIVTRGRYTIYNVNTQMVSSALTDILEAKGMSYEEEKSSVILKDYDNKRISYTQSLNSVEVNLKDARKLLFYEELRTE</sequence>
<feature type="transmembrane region" description="Helical" evidence="1">
    <location>
        <begin position="58"/>
        <end position="78"/>
    </location>
</feature>
<dbReference type="KEGG" id="amt:Amet_1866"/>
<name>A6TPB4_ALKMQ</name>
<organism evidence="2 3">
    <name type="scientific">Alkaliphilus metalliredigens (strain QYMF)</name>
    <dbReference type="NCBI Taxonomy" id="293826"/>
    <lineage>
        <taxon>Bacteria</taxon>
        <taxon>Bacillati</taxon>
        <taxon>Bacillota</taxon>
        <taxon>Clostridia</taxon>
        <taxon>Peptostreptococcales</taxon>
        <taxon>Natronincolaceae</taxon>
        <taxon>Alkaliphilus</taxon>
    </lineage>
</organism>
<keyword evidence="1" id="KW-0812">Transmembrane</keyword>
<keyword evidence="1" id="KW-0472">Membrane</keyword>
<accession>A6TPB4</accession>
<feature type="transmembrane region" description="Helical" evidence="1">
    <location>
        <begin position="34"/>
        <end position="52"/>
    </location>
</feature>
<dbReference type="eggNOG" id="COG4886">
    <property type="taxonomic scope" value="Bacteria"/>
</dbReference>
<keyword evidence="1" id="KW-1133">Transmembrane helix</keyword>
<protein>
    <submittedName>
        <fullName evidence="2">Uncharacterized protein</fullName>
    </submittedName>
</protein>
<dbReference type="Proteomes" id="UP000001572">
    <property type="component" value="Chromosome"/>
</dbReference>
<evidence type="ECO:0000313" key="3">
    <source>
        <dbReference type="Proteomes" id="UP000001572"/>
    </source>
</evidence>
<dbReference type="AlphaFoldDB" id="A6TPB4"/>
<reference evidence="3" key="1">
    <citation type="journal article" date="2016" name="Genome Announc.">
        <title>Complete genome sequence of Alkaliphilus metalliredigens strain QYMF, an alkaliphilic and metal-reducing bacterium isolated from borax-contaminated leachate ponds.</title>
        <authorList>
            <person name="Hwang C."/>
            <person name="Copeland A."/>
            <person name="Lucas S."/>
            <person name="Lapidus A."/>
            <person name="Barry K."/>
            <person name="Detter J.C."/>
            <person name="Glavina Del Rio T."/>
            <person name="Hammon N."/>
            <person name="Israni S."/>
            <person name="Dalin E."/>
            <person name="Tice H."/>
            <person name="Pitluck S."/>
            <person name="Chertkov O."/>
            <person name="Brettin T."/>
            <person name="Bruce D."/>
            <person name="Han C."/>
            <person name="Schmutz J."/>
            <person name="Larimer F."/>
            <person name="Land M.L."/>
            <person name="Hauser L."/>
            <person name="Kyrpides N."/>
            <person name="Mikhailova N."/>
            <person name="Ye Q."/>
            <person name="Zhou J."/>
            <person name="Richardson P."/>
            <person name="Fields M.W."/>
        </authorList>
    </citation>
    <scope>NUCLEOTIDE SEQUENCE [LARGE SCALE GENOMIC DNA]</scope>
    <source>
        <strain evidence="3">QYMF</strain>
    </source>
</reference>
<dbReference type="EMBL" id="CP000724">
    <property type="protein sequence ID" value="ABR48032.1"/>
    <property type="molecule type" value="Genomic_DNA"/>
</dbReference>
<keyword evidence="3" id="KW-1185">Reference proteome</keyword>
<feature type="transmembrane region" description="Helical" evidence="1">
    <location>
        <begin position="6"/>
        <end position="22"/>
    </location>
</feature>
<dbReference type="RefSeq" id="WP_012063067.1">
    <property type="nucleotide sequence ID" value="NC_009633.1"/>
</dbReference>
<evidence type="ECO:0000313" key="2">
    <source>
        <dbReference type="EMBL" id="ABR48032.1"/>
    </source>
</evidence>